<evidence type="ECO:0000256" key="3">
    <source>
        <dbReference type="ARBA" id="ARBA00022729"/>
    </source>
</evidence>
<dbReference type="Pfam" id="PF13385">
    <property type="entry name" value="Laminin_G_3"/>
    <property type="match status" value="2"/>
</dbReference>
<evidence type="ECO:0000256" key="5">
    <source>
        <dbReference type="ARBA" id="ARBA00023157"/>
    </source>
</evidence>
<evidence type="ECO:0000256" key="2">
    <source>
        <dbReference type="ARBA" id="ARBA00022723"/>
    </source>
</evidence>
<name>A0ABU7XP56_9FLAO</name>
<evidence type="ECO:0000256" key="4">
    <source>
        <dbReference type="ARBA" id="ARBA00022837"/>
    </source>
</evidence>
<dbReference type="SUPFAM" id="SSF49899">
    <property type="entry name" value="Concanavalin A-like lectins/glucanases"/>
    <property type="match status" value="2"/>
</dbReference>
<protein>
    <submittedName>
        <fullName evidence="7">LamG domain-containing protein</fullName>
    </submittedName>
</protein>
<dbReference type="EMBL" id="JAODOP010000004">
    <property type="protein sequence ID" value="MEF3832303.1"/>
    <property type="molecule type" value="Genomic_DNA"/>
</dbReference>
<sequence>MKKTTKIVFLLITVLIGVIVSCDSDEAVKFDDRLAGKEGLVIEHNNPITGEPYTNEELEELTYNPLEKESYSEGQPIDLKIVMDAKPLSIKVTVAPLHDVVIAEINTFTQVDGKYVGDYSTTLEDRGLLEVGDKQTILFSVSYDDLGVNGFDYNSLNRIAFELKKRAPFDPFAGLLEYFVYLKKQTGEVEGLTTTDAVTSKAKDIYTGASVKYNGVDNFTTIDESDSKLNFRYTGDFSIGFWVKTTSTDSDPVMLGDQDWDSSGNTGLTVAFRGDNWRVAISDGTTKADARTAGLNIPFNDGDWHFLSATFDRDGDMNMYQDGVLVATEDMSAVGSIGNGNPLRIAQDGPATYSQFFEGNIGNTYIYDYVLTPEQIANESSLRTGVELRKQDGSTKNIEVTNSGGDISSEAGRFSYTFNGVDQYATIADTGDLGFRHTGDYSIAFWVNTTSTDSDPVMIGDQDWGSSSNAGLTVAFRGDNWRVATSDGAGNKADARTEGLGIPFNDNEWHLLVATFDRDGDLSMYQDGTKVASANNLSTVVNSESGNPLRMAQDGPATYGQFFEGKIANTIIFDYVLSETEVADLFANE</sequence>
<evidence type="ECO:0000313" key="8">
    <source>
        <dbReference type="Proteomes" id="UP001337305"/>
    </source>
</evidence>
<reference evidence="7 8" key="1">
    <citation type="submission" date="2022-09" db="EMBL/GenBank/DDBJ databases">
        <title>Genome sequencing of Flavivirga sp. MEBiC05379.</title>
        <authorList>
            <person name="Oh H.-M."/>
            <person name="Kwon K.K."/>
            <person name="Park M.J."/>
            <person name="Yang S.-H."/>
        </authorList>
    </citation>
    <scope>NUCLEOTIDE SEQUENCE [LARGE SCALE GENOMIC DNA]</scope>
    <source>
        <strain evidence="7 8">MEBiC05379</strain>
    </source>
</reference>
<dbReference type="InterPro" id="IPR006558">
    <property type="entry name" value="LamG-like"/>
</dbReference>
<comment type="cofactor">
    <cofactor evidence="1">
        <name>Ca(2+)</name>
        <dbReference type="ChEBI" id="CHEBI:29108"/>
    </cofactor>
</comment>
<dbReference type="InterPro" id="IPR013320">
    <property type="entry name" value="ConA-like_dom_sf"/>
</dbReference>
<dbReference type="PANTHER" id="PTHR19277">
    <property type="entry name" value="PENTRAXIN"/>
    <property type="match status" value="1"/>
</dbReference>
<keyword evidence="2" id="KW-0479">Metal-binding</keyword>
<accession>A0ABU7XP56</accession>
<comment type="caution">
    <text evidence="7">The sequence shown here is derived from an EMBL/GenBank/DDBJ whole genome shotgun (WGS) entry which is preliminary data.</text>
</comment>
<dbReference type="SMART" id="SM00560">
    <property type="entry name" value="LamGL"/>
    <property type="match status" value="1"/>
</dbReference>
<gene>
    <name evidence="7" type="ORF">N1F79_04125</name>
</gene>
<proteinExistence type="predicted"/>
<feature type="domain" description="LamG-like jellyroll fold" evidence="6">
    <location>
        <begin position="235"/>
        <end position="374"/>
    </location>
</feature>
<organism evidence="7 8">
    <name type="scientific">Flavivirga spongiicola</name>
    <dbReference type="NCBI Taxonomy" id="421621"/>
    <lineage>
        <taxon>Bacteria</taxon>
        <taxon>Pseudomonadati</taxon>
        <taxon>Bacteroidota</taxon>
        <taxon>Flavobacteriia</taxon>
        <taxon>Flavobacteriales</taxon>
        <taxon>Flavobacteriaceae</taxon>
        <taxon>Flavivirga</taxon>
    </lineage>
</organism>
<keyword evidence="8" id="KW-1185">Reference proteome</keyword>
<keyword evidence="3" id="KW-0732">Signal</keyword>
<dbReference type="PANTHER" id="PTHR19277:SF125">
    <property type="entry name" value="B6"/>
    <property type="match status" value="1"/>
</dbReference>
<dbReference type="PROSITE" id="PS51257">
    <property type="entry name" value="PROKAR_LIPOPROTEIN"/>
    <property type="match status" value="1"/>
</dbReference>
<dbReference type="RefSeq" id="WP_303304684.1">
    <property type="nucleotide sequence ID" value="NZ_JAODOP010000004.1"/>
</dbReference>
<dbReference type="InterPro" id="IPR051360">
    <property type="entry name" value="Neuronal_Pentraxin_Related"/>
</dbReference>
<evidence type="ECO:0000259" key="6">
    <source>
        <dbReference type="SMART" id="SM00560"/>
    </source>
</evidence>
<dbReference type="Gene3D" id="2.60.120.200">
    <property type="match status" value="2"/>
</dbReference>
<keyword evidence="4" id="KW-0106">Calcium</keyword>
<evidence type="ECO:0000313" key="7">
    <source>
        <dbReference type="EMBL" id="MEF3832303.1"/>
    </source>
</evidence>
<dbReference type="Proteomes" id="UP001337305">
    <property type="component" value="Unassembled WGS sequence"/>
</dbReference>
<keyword evidence="5" id="KW-1015">Disulfide bond</keyword>
<evidence type="ECO:0000256" key="1">
    <source>
        <dbReference type="ARBA" id="ARBA00001913"/>
    </source>
</evidence>